<evidence type="ECO:0000313" key="1">
    <source>
        <dbReference type="Proteomes" id="UP000887564"/>
    </source>
</evidence>
<name>A0A914RVU0_PAREQ</name>
<dbReference type="Proteomes" id="UP000887564">
    <property type="component" value="Unplaced"/>
</dbReference>
<dbReference type="WBParaSite" id="PEQ_0000612901-mRNA-1">
    <property type="protein sequence ID" value="PEQ_0000612901-mRNA-1"/>
    <property type="gene ID" value="PEQ_0000612901"/>
</dbReference>
<keyword evidence="1" id="KW-1185">Reference proteome</keyword>
<proteinExistence type="predicted"/>
<dbReference type="AlphaFoldDB" id="A0A914RVU0"/>
<sequence>MPIYDYNKPALPSLNTYTATSPTSSLLNQQSHVVFQRPFVNPTLHVDSYGTSFVQPSPLSRNTEAEVDYSSGIQTPLLSGYSPVSGSWQPTYLPPSSDKQIPSVGIYSSLSAKDRREVISSQQIPSLISNEYRGTSAPEIDDSHTTSQLVDTVPKYGIRMPPQLQQMSAASNGDQHVFLPDMSPSTQNGVIYPGQQPIEAAAASELRGALMSVPPSNASRSEADERGKSTVAMLTQQILQLPAVIYMDSSDMEDKQIEHLLRGTYNLPLVAFYIDKLGQEHLDNYHRNGQVAELVEKVCALNSEHSEHRSA</sequence>
<protein>
    <submittedName>
        <fullName evidence="2">Uncharacterized protein</fullName>
    </submittedName>
</protein>
<reference evidence="2" key="1">
    <citation type="submission" date="2022-11" db="UniProtKB">
        <authorList>
            <consortium name="WormBaseParasite"/>
        </authorList>
    </citation>
    <scope>IDENTIFICATION</scope>
</reference>
<organism evidence="1 2">
    <name type="scientific">Parascaris equorum</name>
    <name type="common">Equine roundworm</name>
    <dbReference type="NCBI Taxonomy" id="6256"/>
    <lineage>
        <taxon>Eukaryota</taxon>
        <taxon>Metazoa</taxon>
        <taxon>Ecdysozoa</taxon>
        <taxon>Nematoda</taxon>
        <taxon>Chromadorea</taxon>
        <taxon>Rhabditida</taxon>
        <taxon>Spirurina</taxon>
        <taxon>Ascaridomorpha</taxon>
        <taxon>Ascaridoidea</taxon>
        <taxon>Ascarididae</taxon>
        <taxon>Parascaris</taxon>
    </lineage>
</organism>
<accession>A0A914RVU0</accession>
<evidence type="ECO:0000313" key="2">
    <source>
        <dbReference type="WBParaSite" id="PEQ_0000612901-mRNA-1"/>
    </source>
</evidence>